<proteinExistence type="inferred from homology"/>
<feature type="binding site" evidence="8">
    <location>
        <position position="124"/>
    </location>
    <ligand>
        <name>Fe cation</name>
        <dbReference type="ChEBI" id="CHEBI:24875"/>
    </ligand>
</feature>
<dbReference type="InterPro" id="IPR043135">
    <property type="entry name" value="Fur_C"/>
</dbReference>
<accession>A0A444JBQ8</accession>
<feature type="binding site" evidence="7">
    <location>
        <position position="92"/>
    </location>
    <ligand>
        <name>Zn(2+)</name>
        <dbReference type="ChEBI" id="CHEBI:29105"/>
    </ligand>
</feature>
<comment type="caution">
    <text evidence="9">The sequence shown here is derived from an EMBL/GenBank/DDBJ whole genome shotgun (WGS) entry which is preliminary data.</text>
</comment>
<feature type="non-terminal residue" evidence="9">
    <location>
        <position position="1"/>
    </location>
</feature>
<dbReference type="GO" id="GO:0000976">
    <property type="term" value="F:transcription cis-regulatory region binding"/>
    <property type="evidence" value="ECO:0007669"/>
    <property type="project" value="TreeGrafter"/>
</dbReference>
<keyword evidence="7" id="KW-0479">Metal-binding</keyword>
<comment type="similarity">
    <text evidence="1">Belongs to the Fur family.</text>
</comment>
<dbReference type="SUPFAM" id="SSF46785">
    <property type="entry name" value="Winged helix' DNA-binding domain"/>
    <property type="match status" value="1"/>
</dbReference>
<feature type="binding site" evidence="7">
    <location>
        <position position="132"/>
    </location>
    <ligand>
        <name>Zn(2+)</name>
        <dbReference type="ChEBI" id="CHEBI:29105"/>
    </ligand>
</feature>
<dbReference type="GO" id="GO:1900376">
    <property type="term" value="P:regulation of secondary metabolite biosynthetic process"/>
    <property type="evidence" value="ECO:0007669"/>
    <property type="project" value="TreeGrafter"/>
</dbReference>
<evidence type="ECO:0000256" key="1">
    <source>
        <dbReference type="ARBA" id="ARBA00007957"/>
    </source>
</evidence>
<comment type="cofactor">
    <cofactor evidence="7">
        <name>Zn(2+)</name>
        <dbReference type="ChEBI" id="CHEBI:29105"/>
    </cofactor>
    <text evidence="7">Binds 1 zinc ion per subunit.</text>
</comment>
<keyword evidence="3 7" id="KW-0862">Zinc</keyword>
<evidence type="ECO:0000313" key="10">
    <source>
        <dbReference type="Proteomes" id="UP000287615"/>
    </source>
</evidence>
<dbReference type="CDD" id="cd07153">
    <property type="entry name" value="Fur_like"/>
    <property type="match status" value="1"/>
</dbReference>
<keyword evidence="6" id="KW-0804">Transcription</keyword>
<evidence type="ECO:0000313" key="9">
    <source>
        <dbReference type="EMBL" id="RWX50540.1"/>
    </source>
</evidence>
<evidence type="ECO:0000256" key="3">
    <source>
        <dbReference type="ARBA" id="ARBA00022833"/>
    </source>
</evidence>
<dbReference type="Gene3D" id="3.30.1490.190">
    <property type="match status" value="1"/>
</dbReference>
<organism evidence="9 10">
    <name type="scientific">Candidatus Electrothrix marina</name>
    <dbReference type="NCBI Taxonomy" id="1859130"/>
    <lineage>
        <taxon>Bacteria</taxon>
        <taxon>Pseudomonadati</taxon>
        <taxon>Thermodesulfobacteriota</taxon>
        <taxon>Desulfobulbia</taxon>
        <taxon>Desulfobulbales</taxon>
        <taxon>Desulfobulbaceae</taxon>
        <taxon>Candidatus Electrothrix</taxon>
    </lineage>
</organism>
<dbReference type="InterPro" id="IPR036390">
    <property type="entry name" value="WH_DNA-bd_sf"/>
</dbReference>
<protein>
    <submittedName>
        <fullName evidence="9">Fur family transcriptional regulator, ferric uptake regulator</fullName>
    </submittedName>
</protein>
<reference evidence="9 10" key="1">
    <citation type="submission" date="2017-01" db="EMBL/GenBank/DDBJ databases">
        <title>The cable genome- insights into the physiology and evolution of filamentous bacteria capable of sulfide oxidation via long distance electron transfer.</title>
        <authorList>
            <person name="Schreiber L."/>
            <person name="Bjerg J.T."/>
            <person name="Boggild A."/>
            <person name="Van De Vossenberg J."/>
            <person name="Meysman F."/>
            <person name="Nielsen L.P."/>
            <person name="Schramm A."/>
            <person name="Kjeldsen K.U."/>
        </authorList>
    </citation>
    <scope>NUCLEOTIDE SEQUENCE [LARGE SCALE GENOMIC DNA]</scope>
    <source>
        <strain evidence="9">A3</strain>
    </source>
</reference>
<dbReference type="GO" id="GO:0045892">
    <property type="term" value="P:negative regulation of DNA-templated transcription"/>
    <property type="evidence" value="ECO:0007669"/>
    <property type="project" value="TreeGrafter"/>
</dbReference>
<name>A0A444JBQ8_9BACT</name>
<dbReference type="GO" id="GO:0008270">
    <property type="term" value="F:zinc ion binding"/>
    <property type="evidence" value="ECO:0007669"/>
    <property type="project" value="TreeGrafter"/>
</dbReference>
<dbReference type="AlphaFoldDB" id="A0A444JBQ8"/>
<dbReference type="InterPro" id="IPR036388">
    <property type="entry name" value="WH-like_DNA-bd_sf"/>
</dbReference>
<feature type="binding site" evidence="7">
    <location>
        <position position="95"/>
    </location>
    <ligand>
        <name>Zn(2+)</name>
        <dbReference type="ChEBI" id="CHEBI:29105"/>
    </ligand>
</feature>
<dbReference type="GO" id="GO:0003700">
    <property type="term" value="F:DNA-binding transcription factor activity"/>
    <property type="evidence" value="ECO:0007669"/>
    <property type="project" value="InterPro"/>
</dbReference>
<evidence type="ECO:0000256" key="4">
    <source>
        <dbReference type="ARBA" id="ARBA00023015"/>
    </source>
</evidence>
<evidence type="ECO:0000256" key="8">
    <source>
        <dbReference type="PIRSR" id="PIRSR602481-2"/>
    </source>
</evidence>
<feature type="binding site" evidence="8">
    <location>
        <position position="107"/>
    </location>
    <ligand>
        <name>Fe cation</name>
        <dbReference type="ChEBI" id="CHEBI:24875"/>
    </ligand>
</feature>
<gene>
    <name evidence="9" type="ORF">VU00_10601</name>
</gene>
<sequence>KAERAKIFVPESMIRLTTQRQILLEELSKVNSHPTACELYEMVRKRLPRIGLGTVYRNLEIMADSGMILKLELGGTQKRFDATTEPHYHIRCSVCGKMDDITIDVQEKITKNAARKTSYKILGHNVEFTGECPACQKAKATGKKTRKAGAAA</sequence>
<keyword evidence="8" id="KW-0408">Iron</keyword>
<keyword evidence="2" id="KW-0678">Repressor</keyword>
<dbReference type="EMBL" id="MTKR01000060">
    <property type="protein sequence ID" value="RWX50540.1"/>
    <property type="molecule type" value="Genomic_DNA"/>
</dbReference>
<dbReference type="PANTHER" id="PTHR33202">
    <property type="entry name" value="ZINC UPTAKE REGULATION PROTEIN"/>
    <property type="match status" value="1"/>
</dbReference>
<keyword evidence="5" id="KW-0238">DNA-binding</keyword>
<evidence type="ECO:0000256" key="5">
    <source>
        <dbReference type="ARBA" id="ARBA00023125"/>
    </source>
</evidence>
<feature type="binding site" evidence="7">
    <location>
        <position position="135"/>
    </location>
    <ligand>
        <name>Zn(2+)</name>
        <dbReference type="ChEBI" id="CHEBI:29105"/>
    </ligand>
</feature>
<evidence type="ECO:0000256" key="7">
    <source>
        <dbReference type="PIRSR" id="PIRSR602481-1"/>
    </source>
</evidence>
<dbReference type="Proteomes" id="UP000287615">
    <property type="component" value="Unassembled WGS sequence"/>
</dbReference>
<dbReference type="Pfam" id="PF01475">
    <property type="entry name" value="FUR"/>
    <property type="match status" value="1"/>
</dbReference>
<evidence type="ECO:0000256" key="6">
    <source>
        <dbReference type="ARBA" id="ARBA00023163"/>
    </source>
</evidence>
<dbReference type="PANTHER" id="PTHR33202:SF7">
    <property type="entry name" value="FERRIC UPTAKE REGULATION PROTEIN"/>
    <property type="match status" value="1"/>
</dbReference>
<keyword evidence="4" id="KW-0805">Transcription regulation</keyword>
<comment type="cofactor">
    <cofactor evidence="8">
        <name>Mn(2+)</name>
        <dbReference type="ChEBI" id="CHEBI:29035"/>
    </cofactor>
    <cofactor evidence="8">
        <name>Fe(2+)</name>
        <dbReference type="ChEBI" id="CHEBI:29033"/>
    </cofactor>
    <text evidence="8">Binds 1 Mn(2+) or Fe(2+) ion per subunit.</text>
</comment>
<evidence type="ECO:0000256" key="2">
    <source>
        <dbReference type="ARBA" id="ARBA00022491"/>
    </source>
</evidence>
<dbReference type="Gene3D" id="1.10.10.10">
    <property type="entry name" value="Winged helix-like DNA-binding domain superfamily/Winged helix DNA-binding domain"/>
    <property type="match status" value="1"/>
</dbReference>
<dbReference type="InterPro" id="IPR002481">
    <property type="entry name" value="FUR"/>
</dbReference>